<name>A0A8E0M893_LACPA</name>
<dbReference type="Proteomes" id="UP000014249">
    <property type="component" value="Unassembled WGS sequence"/>
</dbReference>
<keyword evidence="1" id="KW-1133">Transmembrane helix</keyword>
<gene>
    <name evidence="2" type="ORF">Lpp77_13173</name>
</gene>
<keyword evidence="1" id="KW-0812">Transmembrane</keyword>
<feature type="non-terminal residue" evidence="2">
    <location>
        <position position="44"/>
    </location>
</feature>
<accession>A0A8E0M893</accession>
<dbReference type="EMBL" id="ANJX01000365">
    <property type="protein sequence ID" value="EPC50961.1"/>
    <property type="molecule type" value="Genomic_DNA"/>
</dbReference>
<sequence>MDSQYPKRIFHIIKIWLMIALIALILGLLIGFALGEGNPLKLFL</sequence>
<evidence type="ECO:0000256" key="1">
    <source>
        <dbReference type="SAM" id="Phobius"/>
    </source>
</evidence>
<feature type="transmembrane region" description="Helical" evidence="1">
    <location>
        <begin position="12"/>
        <end position="34"/>
    </location>
</feature>
<keyword evidence="1" id="KW-0472">Membrane</keyword>
<protein>
    <submittedName>
        <fullName evidence="2">Uncharacterized protein</fullName>
    </submittedName>
</protein>
<reference evidence="2 3" key="1">
    <citation type="journal article" date="2013" name="PLoS ONE">
        <title>Lactobacillus paracasei comparative genomics: towards species pan-genome definition and exploitation of diversity.</title>
        <authorList>
            <person name="Smokvina T."/>
            <person name="Wels M."/>
            <person name="Polka J."/>
            <person name="Chervaux C."/>
            <person name="Brisse S."/>
            <person name="Boekhorst J."/>
            <person name="van Hylckama Vlieg J.E."/>
            <person name="Siezen R.J."/>
        </authorList>
    </citation>
    <scope>NUCLEOTIDE SEQUENCE [LARGE SCALE GENOMIC DNA]</scope>
    <source>
        <strain evidence="2 3">CNCM I-4270</strain>
    </source>
</reference>
<proteinExistence type="predicted"/>
<evidence type="ECO:0000313" key="2">
    <source>
        <dbReference type="EMBL" id="EPC50961.1"/>
    </source>
</evidence>
<organism evidence="2 3">
    <name type="scientific">Lacticaseibacillus paracasei subsp. paracasei CNCM I-4270</name>
    <dbReference type="NCBI Taxonomy" id="1256202"/>
    <lineage>
        <taxon>Bacteria</taxon>
        <taxon>Bacillati</taxon>
        <taxon>Bacillota</taxon>
        <taxon>Bacilli</taxon>
        <taxon>Lactobacillales</taxon>
        <taxon>Lactobacillaceae</taxon>
        <taxon>Lacticaseibacillus</taxon>
    </lineage>
</organism>
<dbReference type="AlphaFoldDB" id="A0A8E0M893"/>
<evidence type="ECO:0000313" key="3">
    <source>
        <dbReference type="Proteomes" id="UP000014249"/>
    </source>
</evidence>
<comment type="caution">
    <text evidence="2">The sequence shown here is derived from an EMBL/GenBank/DDBJ whole genome shotgun (WGS) entry which is preliminary data.</text>
</comment>